<sequence>MARPRGTTAEKLRVVADTAPGAPAATVATSKSDPRLVNLVRLLARQAARDFVQAETDRRKRDRLPE</sequence>
<reference evidence="1 2" key="1">
    <citation type="submission" date="2014-03" db="EMBL/GenBank/DDBJ databases">
        <title>Bradyrhizobium valentinum sp. nov., isolated from effective nodules of Lupinus mariae-josephae, a lupine endemic of basic-lime soils in Eastern Spain.</title>
        <authorList>
            <person name="Duran D."/>
            <person name="Rey L."/>
            <person name="Navarro A."/>
            <person name="Busquets A."/>
            <person name="Imperial J."/>
            <person name="Ruiz-Argueso T."/>
        </authorList>
    </citation>
    <scope>NUCLEOTIDE SEQUENCE [LARGE SCALE GENOMIC DNA]</scope>
    <source>
        <strain evidence="1 2">Ro19</strain>
    </source>
</reference>
<protein>
    <submittedName>
        <fullName evidence="1">Uncharacterized protein</fullName>
    </submittedName>
</protein>
<organism evidence="1 2">
    <name type="scientific">Bradyrhizobium retamae</name>
    <dbReference type="NCBI Taxonomy" id="1300035"/>
    <lineage>
        <taxon>Bacteria</taxon>
        <taxon>Pseudomonadati</taxon>
        <taxon>Pseudomonadota</taxon>
        <taxon>Alphaproteobacteria</taxon>
        <taxon>Hyphomicrobiales</taxon>
        <taxon>Nitrobacteraceae</taxon>
        <taxon>Bradyrhizobium</taxon>
    </lineage>
</organism>
<proteinExistence type="predicted"/>
<gene>
    <name evidence="1" type="ORF">CQ13_37935</name>
</gene>
<dbReference type="EMBL" id="LLYA01000006">
    <property type="protein sequence ID" value="KRR29893.1"/>
    <property type="molecule type" value="Genomic_DNA"/>
</dbReference>
<name>A0A0R3NI06_9BRAD</name>
<dbReference type="AlphaFoldDB" id="A0A0R3NI06"/>
<evidence type="ECO:0000313" key="2">
    <source>
        <dbReference type="Proteomes" id="UP000052023"/>
    </source>
</evidence>
<accession>A0A0R3NI06</accession>
<evidence type="ECO:0000313" key="1">
    <source>
        <dbReference type="EMBL" id="KRR29893.1"/>
    </source>
</evidence>
<dbReference type="Proteomes" id="UP000052023">
    <property type="component" value="Unassembled WGS sequence"/>
</dbReference>
<comment type="caution">
    <text evidence="1">The sequence shown here is derived from an EMBL/GenBank/DDBJ whole genome shotgun (WGS) entry which is preliminary data.</text>
</comment>
<keyword evidence="2" id="KW-1185">Reference proteome</keyword>